<evidence type="ECO:0000313" key="10">
    <source>
        <dbReference type="EMBL" id="WWF03037.1"/>
    </source>
</evidence>
<evidence type="ECO:0008006" key="12">
    <source>
        <dbReference type="Google" id="ProtNLM"/>
    </source>
</evidence>
<keyword evidence="4 9" id="KW-0812">Transmembrane</keyword>
<evidence type="ECO:0000256" key="4">
    <source>
        <dbReference type="ARBA" id="ARBA00022692"/>
    </source>
</evidence>
<feature type="transmembrane region" description="Helical" evidence="9">
    <location>
        <begin position="21"/>
        <end position="42"/>
    </location>
</feature>
<proteinExistence type="inferred from homology"/>
<dbReference type="InterPro" id="IPR044669">
    <property type="entry name" value="YneE/VCCN1/2-like"/>
</dbReference>
<keyword evidence="3" id="KW-1003">Cell membrane</keyword>
<name>A0ABZ2F6Z6_METCP</name>
<evidence type="ECO:0000256" key="9">
    <source>
        <dbReference type="SAM" id="Phobius"/>
    </source>
</evidence>
<keyword evidence="11" id="KW-1185">Reference proteome</keyword>
<evidence type="ECO:0000256" key="1">
    <source>
        <dbReference type="ARBA" id="ARBA00004651"/>
    </source>
</evidence>
<feature type="transmembrane region" description="Helical" evidence="9">
    <location>
        <begin position="54"/>
        <end position="71"/>
    </location>
</feature>
<organism evidence="10 11">
    <name type="scientific">Methylococcus capsulatus</name>
    <dbReference type="NCBI Taxonomy" id="414"/>
    <lineage>
        <taxon>Bacteria</taxon>
        <taxon>Pseudomonadati</taxon>
        <taxon>Pseudomonadota</taxon>
        <taxon>Gammaproteobacteria</taxon>
        <taxon>Methylococcales</taxon>
        <taxon>Methylococcaceae</taxon>
        <taxon>Methylococcus</taxon>
    </lineage>
</organism>
<comment type="subcellular location">
    <subcellularLocation>
        <location evidence="1">Cell membrane</location>
        <topology evidence="1">Multi-pass membrane protein</topology>
    </subcellularLocation>
</comment>
<dbReference type="RefSeq" id="WP_232470300.1">
    <property type="nucleotide sequence ID" value="NZ_CP104311.1"/>
</dbReference>
<dbReference type="PANTHER" id="PTHR33281:SF19">
    <property type="entry name" value="VOLTAGE-DEPENDENT ANION CHANNEL-FORMING PROTEIN YNEE"/>
    <property type="match status" value="1"/>
</dbReference>
<evidence type="ECO:0000256" key="8">
    <source>
        <dbReference type="ARBA" id="ARBA00034708"/>
    </source>
</evidence>
<gene>
    <name evidence="10" type="ORF">N4J17_05305</name>
</gene>
<evidence type="ECO:0000256" key="7">
    <source>
        <dbReference type="ARBA" id="ARBA00023136"/>
    </source>
</evidence>
<comment type="similarity">
    <text evidence="8">Belongs to the anion channel-forming bestrophin (TC 1.A.46) family.</text>
</comment>
<keyword evidence="6" id="KW-0406">Ion transport</keyword>
<evidence type="ECO:0000256" key="2">
    <source>
        <dbReference type="ARBA" id="ARBA00022448"/>
    </source>
</evidence>
<sequence>MISYNPKSWWGLIFKFHKSDTFRRLLPAMLSVALFSAGIAYADRHLLPNQLKGTTALHALLGFVISMLLVFRTNTAYERWWEGRRLWGSLTNASRNLALKLDAFLPDDHPSRPRLAELIGAYADSLK</sequence>
<evidence type="ECO:0000256" key="6">
    <source>
        <dbReference type="ARBA" id="ARBA00023065"/>
    </source>
</evidence>
<evidence type="ECO:0000256" key="5">
    <source>
        <dbReference type="ARBA" id="ARBA00022989"/>
    </source>
</evidence>
<keyword evidence="7 9" id="KW-0472">Membrane</keyword>
<accession>A0ABZ2F6Z6</accession>
<dbReference type="Pfam" id="PF25539">
    <property type="entry name" value="Bestrophin_2"/>
    <property type="match status" value="1"/>
</dbReference>
<dbReference type="Proteomes" id="UP001359308">
    <property type="component" value="Chromosome"/>
</dbReference>
<protein>
    <recommendedName>
        <fullName evidence="12">Bestrophin</fullName>
    </recommendedName>
</protein>
<keyword evidence="5 9" id="KW-1133">Transmembrane helix</keyword>
<dbReference type="EMBL" id="CP104311">
    <property type="protein sequence ID" value="WWF03037.1"/>
    <property type="molecule type" value="Genomic_DNA"/>
</dbReference>
<reference evidence="10 11" key="1">
    <citation type="submission" date="2022-09" db="EMBL/GenBank/DDBJ databases">
        <authorList>
            <person name="Giprobiosintez L."/>
        </authorList>
    </citation>
    <scope>NUCLEOTIDE SEQUENCE [LARGE SCALE GENOMIC DNA]</scope>
    <source>
        <strain evidence="11">VKPM-B-12549 (GBS-15)</strain>
    </source>
</reference>
<evidence type="ECO:0000313" key="11">
    <source>
        <dbReference type="Proteomes" id="UP001359308"/>
    </source>
</evidence>
<keyword evidence="2" id="KW-0813">Transport</keyword>
<dbReference type="PANTHER" id="PTHR33281">
    <property type="entry name" value="UPF0187 PROTEIN YNEE"/>
    <property type="match status" value="1"/>
</dbReference>
<evidence type="ECO:0000256" key="3">
    <source>
        <dbReference type="ARBA" id="ARBA00022475"/>
    </source>
</evidence>